<feature type="transmembrane region" description="Helical" evidence="12">
    <location>
        <begin position="29"/>
        <end position="47"/>
    </location>
</feature>
<dbReference type="Pfam" id="PF00999">
    <property type="entry name" value="Na_H_Exchanger"/>
    <property type="match status" value="1"/>
</dbReference>
<evidence type="ECO:0000259" key="13">
    <source>
        <dbReference type="Pfam" id="PF00999"/>
    </source>
</evidence>
<feature type="transmembrane region" description="Helical" evidence="12">
    <location>
        <begin position="171"/>
        <end position="188"/>
    </location>
</feature>
<evidence type="ECO:0000313" key="15">
    <source>
        <dbReference type="Proteomes" id="UP001597116"/>
    </source>
</evidence>
<feature type="transmembrane region" description="Helical" evidence="12">
    <location>
        <begin position="318"/>
        <end position="342"/>
    </location>
</feature>
<feature type="transmembrane region" description="Helical" evidence="12">
    <location>
        <begin position="208"/>
        <end position="226"/>
    </location>
</feature>
<accession>A0ABW3QKV2</accession>
<dbReference type="PANTHER" id="PTHR10110:SF195">
    <property type="entry name" value="NA(+)_H(+) ANTIPORTER NHAS2"/>
    <property type="match status" value="1"/>
</dbReference>
<evidence type="ECO:0000256" key="9">
    <source>
        <dbReference type="ARBA" id="ARBA00023065"/>
    </source>
</evidence>
<dbReference type="RefSeq" id="WP_379884408.1">
    <property type="nucleotide sequence ID" value="NZ_JBHTLP010000014.1"/>
</dbReference>
<proteinExistence type="inferred from homology"/>
<name>A0ABW3QKV2_9BACT</name>
<keyword evidence="3" id="KW-0813">Transport</keyword>
<dbReference type="Proteomes" id="UP001597116">
    <property type="component" value="Unassembled WGS sequence"/>
</dbReference>
<comment type="similarity">
    <text evidence="2">Belongs to the monovalent cation:proton antiporter 1 (CPA1) transporter (TC 2.A.36) family.</text>
</comment>
<comment type="caution">
    <text evidence="14">The sequence shown here is derived from an EMBL/GenBank/DDBJ whole genome shotgun (WGS) entry which is preliminary data.</text>
</comment>
<evidence type="ECO:0000256" key="8">
    <source>
        <dbReference type="ARBA" id="ARBA00023053"/>
    </source>
</evidence>
<evidence type="ECO:0000256" key="3">
    <source>
        <dbReference type="ARBA" id="ARBA00022448"/>
    </source>
</evidence>
<gene>
    <name evidence="14" type="ORF">ACFQ4C_20575</name>
</gene>
<evidence type="ECO:0000256" key="2">
    <source>
        <dbReference type="ARBA" id="ARBA00007367"/>
    </source>
</evidence>
<protein>
    <submittedName>
        <fullName evidence="14">Cation:proton antiporter</fullName>
    </submittedName>
</protein>
<evidence type="ECO:0000256" key="7">
    <source>
        <dbReference type="ARBA" id="ARBA00022989"/>
    </source>
</evidence>
<feature type="domain" description="Cation/H+ exchanger transmembrane" evidence="13">
    <location>
        <begin position="14"/>
        <end position="402"/>
    </location>
</feature>
<feature type="transmembrane region" description="Helical" evidence="12">
    <location>
        <begin position="378"/>
        <end position="398"/>
    </location>
</feature>
<evidence type="ECO:0000256" key="5">
    <source>
        <dbReference type="ARBA" id="ARBA00022475"/>
    </source>
</evidence>
<feature type="transmembrane region" description="Helical" evidence="12">
    <location>
        <begin position="67"/>
        <end position="87"/>
    </location>
</feature>
<evidence type="ECO:0000256" key="12">
    <source>
        <dbReference type="SAM" id="Phobius"/>
    </source>
</evidence>
<feature type="transmembrane region" description="Helical" evidence="12">
    <location>
        <begin position="6"/>
        <end position="22"/>
    </location>
</feature>
<keyword evidence="5" id="KW-1003">Cell membrane</keyword>
<keyword evidence="11" id="KW-0739">Sodium transport</keyword>
<dbReference type="InterPro" id="IPR018422">
    <property type="entry name" value="Cation/H_exchanger_CPA1"/>
</dbReference>
<keyword evidence="10 12" id="KW-0472">Membrane</keyword>
<keyword evidence="7 12" id="KW-1133">Transmembrane helix</keyword>
<feature type="transmembrane region" description="Helical" evidence="12">
    <location>
        <begin position="127"/>
        <end position="150"/>
    </location>
</feature>
<evidence type="ECO:0000256" key="4">
    <source>
        <dbReference type="ARBA" id="ARBA00022449"/>
    </source>
</evidence>
<reference evidence="15" key="1">
    <citation type="journal article" date="2019" name="Int. J. Syst. Evol. Microbiol.">
        <title>The Global Catalogue of Microorganisms (GCM) 10K type strain sequencing project: providing services to taxonomists for standard genome sequencing and annotation.</title>
        <authorList>
            <consortium name="The Broad Institute Genomics Platform"/>
            <consortium name="The Broad Institute Genome Sequencing Center for Infectious Disease"/>
            <person name="Wu L."/>
            <person name="Ma J."/>
        </authorList>
    </citation>
    <scope>NUCLEOTIDE SEQUENCE [LARGE SCALE GENOMIC DNA]</scope>
    <source>
        <strain evidence="15">CCUG 55608</strain>
    </source>
</reference>
<keyword evidence="15" id="KW-1185">Reference proteome</keyword>
<keyword evidence="4" id="KW-0050">Antiport</keyword>
<keyword evidence="6 12" id="KW-0812">Transmembrane</keyword>
<feature type="transmembrane region" description="Helical" evidence="12">
    <location>
        <begin position="233"/>
        <end position="250"/>
    </location>
</feature>
<keyword evidence="8" id="KW-0915">Sodium</keyword>
<dbReference type="InterPro" id="IPR006153">
    <property type="entry name" value="Cation/H_exchanger_TM"/>
</dbReference>
<feature type="transmembrane region" description="Helical" evidence="12">
    <location>
        <begin position="293"/>
        <end position="312"/>
    </location>
</feature>
<organism evidence="14 15">
    <name type="scientific">Larkinella insperata</name>
    <dbReference type="NCBI Taxonomy" id="332158"/>
    <lineage>
        <taxon>Bacteria</taxon>
        <taxon>Pseudomonadati</taxon>
        <taxon>Bacteroidota</taxon>
        <taxon>Cytophagia</taxon>
        <taxon>Cytophagales</taxon>
        <taxon>Spirosomataceae</taxon>
        <taxon>Larkinella</taxon>
    </lineage>
</organism>
<dbReference type="Gene3D" id="6.10.140.1330">
    <property type="match status" value="1"/>
</dbReference>
<keyword evidence="9" id="KW-0406">Ion transport</keyword>
<evidence type="ECO:0000313" key="14">
    <source>
        <dbReference type="EMBL" id="MFD1143534.1"/>
    </source>
</evidence>
<feature type="transmembrane region" description="Helical" evidence="12">
    <location>
        <begin position="99"/>
        <end position="121"/>
    </location>
</feature>
<evidence type="ECO:0000256" key="1">
    <source>
        <dbReference type="ARBA" id="ARBA00004651"/>
    </source>
</evidence>
<evidence type="ECO:0000256" key="6">
    <source>
        <dbReference type="ARBA" id="ARBA00022692"/>
    </source>
</evidence>
<feature type="transmembrane region" description="Helical" evidence="12">
    <location>
        <begin position="349"/>
        <end position="372"/>
    </location>
</feature>
<comment type="subcellular location">
    <subcellularLocation>
        <location evidence="1">Cell membrane</location>
        <topology evidence="1">Multi-pass membrane protein</topology>
    </subcellularLocation>
</comment>
<evidence type="ECO:0000256" key="11">
    <source>
        <dbReference type="ARBA" id="ARBA00023201"/>
    </source>
</evidence>
<dbReference type="EMBL" id="JBHTLP010000014">
    <property type="protein sequence ID" value="MFD1143534.1"/>
    <property type="molecule type" value="Genomic_DNA"/>
</dbReference>
<dbReference type="PANTHER" id="PTHR10110">
    <property type="entry name" value="SODIUM/HYDROGEN EXCHANGER"/>
    <property type="match status" value="1"/>
</dbReference>
<evidence type="ECO:0000256" key="10">
    <source>
        <dbReference type="ARBA" id="ARBA00023136"/>
    </source>
</evidence>
<sequence length="412" mass="45250">MDLLTTITLLIIVSAGFAYLNERVFKLPGTIGVMTIAVMVSLIIVILGNFSDRKSSLFTDLAHNIDFSSVLLDIMLGFLLFAMALHFDYKKLKELRRPVIVFSTVSVLISAGVFGVLFWGMTQLLHVSLPLLYCFLFGALISPTDPIAVASILKKSKIPSRLETIISGESMFNDAVGLILFVTLQGIVEQTEEGFSWERTILLFSQEVIGGIIIGLVMGYVGFRLIRSTRANQTVFLISVALVLGISVVARSFHASVPLSVVVAGLLIGNLHVKPGRSTPHFLSQIWELLDEVLNTLLFVMMGLQLILLPFLSKYWVLEIFSIGLILIARLISISFPAWAILRRLNVSNLFILTWAGLRGGISIAMALSLPPSTYREVILSCCYIIVVFSVIFQGLTLKRLVDNLAPAAGSD</sequence>